<feature type="compositionally biased region" description="Basic and acidic residues" evidence="5">
    <location>
        <begin position="746"/>
        <end position="759"/>
    </location>
</feature>
<keyword evidence="1" id="KW-0805">Transcription regulation</keyword>
<keyword evidence="4" id="KW-0863">Zinc-finger</keyword>
<gene>
    <name evidence="7" type="ORF">SMAR0320_LOCUS12850</name>
</gene>
<dbReference type="InterPro" id="IPR013137">
    <property type="entry name" value="Znf_TFIIB"/>
</dbReference>
<dbReference type="GO" id="GO:0017025">
    <property type="term" value="F:TBP-class protein binding"/>
    <property type="evidence" value="ECO:0007669"/>
    <property type="project" value="TreeGrafter"/>
</dbReference>
<feature type="compositionally biased region" description="Low complexity" evidence="5">
    <location>
        <begin position="129"/>
        <end position="144"/>
    </location>
</feature>
<protein>
    <recommendedName>
        <fullName evidence="3">General transcription factor TFIIB</fullName>
    </recommendedName>
</protein>
<dbReference type="PANTHER" id="PTHR11618">
    <property type="entry name" value="TRANSCRIPTION INITIATION FACTOR IIB-RELATED"/>
    <property type="match status" value="1"/>
</dbReference>
<proteinExistence type="predicted"/>
<keyword evidence="2" id="KW-0804">Transcription</keyword>
<evidence type="ECO:0000256" key="3">
    <source>
        <dbReference type="ARBA" id="ARBA00031706"/>
    </source>
</evidence>
<dbReference type="InterPro" id="IPR000812">
    <property type="entry name" value="TFIIB"/>
</dbReference>
<evidence type="ECO:0000313" key="7">
    <source>
        <dbReference type="EMBL" id="CAD9608327.1"/>
    </source>
</evidence>
<dbReference type="AlphaFoldDB" id="A0A7S2LLN4"/>
<dbReference type="GO" id="GO:0070897">
    <property type="term" value="P:transcription preinitiation complex assembly"/>
    <property type="evidence" value="ECO:0007669"/>
    <property type="project" value="InterPro"/>
</dbReference>
<evidence type="ECO:0000259" key="6">
    <source>
        <dbReference type="PROSITE" id="PS51134"/>
    </source>
</evidence>
<dbReference type="GO" id="GO:0005634">
    <property type="term" value="C:nucleus"/>
    <property type="evidence" value="ECO:0007669"/>
    <property type="project" value="TreeGrafter"/>
</dbReference>
<keyword evidence="4" id="KW-0479">Metal-binding</keyword>
<dbReference type="GO" id="GO:0097550">
    <property type="term" value="C:transcription preinitiation complex"/>
    <property type="evidence" value="ECO:0007669"/>
    <property type="project" value="TreeGrafter"/>
</dbReference>
<dbReference type="SUPFAM" id="SSF57783">
    <property type="entry name" value="Zinc beta-ribbon"/>
    <property type="match status" value="1"/>
</dbReference>
<dbReference type="Pfam" id="PF08271">
    <property type="entry name" value="Zn_Ribbon_TF"/>
    <property type="match status" value="1"/>
</dbReference>
<feature type="region of interest" description="Disordered" evidence="5">
    <location>
        <begin position="677"/>
        <end position="705"/>
    </location>
</feature>
<dbReference type="PROSITE" id="PS51134">
    <property type="entry name" value="ZF_TFIIB"/>
    <property type="match status" value="1"/>
</dbReference>
<feature type="compositionally biased region" description="Polar residues" evidence="5">
    <location>
        <begin position="594"/>
        <end position="612"/>
    </location>
</feature>
<accession>A0A7S2LLN4</accession>
<reference evidence="7" key="1">
    <citation type="submission" date="2021-01" db="EMBL/GenBank/DDBJ databases">
        <authorList>
            <person name="Corre E."/>
            <person name="Pelletier E."/>
            <person name="Niang G."/>
            <person name="Scheremetjew M."/>
            <person name="Finn R."/>
            <person name="Kale V."/>
            <person name="Holt S."/>
            <person name="Cochrane G."/>
            <person name="Meng A."/>
            <person name="Brown T."/>
            <person name="Cohen L."/>
        </authorList>
    </citation>
    <scope>NUCLEOTIDE SEQUENCE</scope>
    <source>
        <strain evidence="7">SM1012Den-03</strain>
    </source>
</reference>
<feature type="region of interest" description="Disordered" evidence="5">
    <location>
        <begin position="593"/>
        <end position="620"/>
    </location>
</feature>
<evidence type="ECO:0000256" key="2">
    <source>
        <dbReference type="ARBA" id="ARBA00023163"/>
    </source>
</evidence>
<feature type="domain" description="TFIIB-type" evidence="6">
    <location>
        <begin position="300"/>
        <end position="335"/>
    </location>
</feature>
<dbReference type="PANTHER" id="PTHR11618:SF13">
    <property type="entry name" value="TRANSCRIPTION INITIATION FACTOR IIB"/>
    <property type="match status" value="1"/>
</dbReference>
<keyword evidence="4" id="KW-0862">Zinc</keyword>
<name>A0A7S2LLN4_9STRA</name>
<feature type="region of interest" description="Disordered" evidence="5">
    <location>
        <begin position="89"/>
        <end position="145"/>
    </location>
</feature>
<evidence type="ECO:0000256" key="5">
    <source>
        <dbReference type="SAM" id="MobiDB-lite"/>
    </source>
</evidence>
<feature type="region of interest" description="Disordered" evidence="5">
    <location>
        <begin position="743"/>
        <end position="777"/>
    </location>
</feature>
<evidence type="ECO:0000256" key="1">
    <source>
        <dbReference type="ARBA" id="ARBA00023015"/>
    </source>
</evidence>
<evidence type="ECO:0000256" key="4">
    <source>
        <dbReference type="PROSITE-ProRule" id="PRU00469"/>
    </source>
</evidence>
<sequence length="777" mass="83362">MNYSSKAPTPTKPFWDLTVPEISQWIHALTPGIPNTGGMLFPVAAKPSAAGGATIPSPNHQEQFATKMALGELLVRNLMTALSSASTFGNGGGGVAPEAKRQKIDHNTNNNNGGGGDKFKVLDPSFAQSNNKNSTTTAKSNNTSELSPGAILSRITLGGLVNGMSGVEGGCVDTLSCIPLSDLQKDHHQVDPTATATKGIDAVINTAGNLILKDLIKLARGLLRSISARTEMDVMATTPRRIADLLCPEVSDSELKAIRRRVYDTVILGQGTNASSNLAALEDESKEIPVSAQTSKSEVEQWKKCTLCGNNDQASFILDRKNGDLICTSCGTVVGESIMHEGQQFRKFEGEEDRNHHGDAPNPLFSNSHNMGTTLGGISMQTGAGIGGYGSGGRKNIENVLRNAHSYTEMNISQFGKEEKKTRIGYKDRQKKDAFMQMVHATDALGLHEAVLQRAKEFFAGFRDDRELVQQFKGVIAACLCEAFDEMSKDGQHILKKRAGEDAELDVDEDGPKVIHARASRRNDLHSASLAGKGGLLLDKTVVSHGGVAGGALDESKVKAKTGLPFESKPAATWDFDDCKNWMIEASKSIAKHWSQQSSGATGTASTNNGSNPAMAIPTGTKDELEGTLVEHTLVLCEYLEAELKNKNAGKSKVGVGGRVHTPRVADMGTLGIKWQKSHERGSGGKGGVGNSGRTIMGHKPGERSGRTAGQILLLLTPKKFGSIIKDPVAGAAFHKELKAISGMEQAKKWKERRDEATKARRNQMNRKPWLQKRVEN</sequence>
<organism evidence="7">
    <name type="scientific">Skeletonema marinoi</name>
    <dbReference type="NCBI Taxonomy" id="267567"/>
    <lineage>
        <taxon>Eukaryota</taxon>
        <taxon>Sar</taxon>
        <taxon>Stramenopiles</taxon>
        <taxon>Ochrophyta</taxon>
        <taxon>Bacillariophyta</taxon>
        <taxon>Coscinodiscophyceae</taxon>
        <taxon>Thalassiosirophycidae</taxon>
        <taxon>Thalassiosirales</taxon>
        <taxon>Skeletonemataceae</taxon>
        <taxon>Skeletonema</taxon>
        <taxon>Skeletonema marinoi-dohrnii complex</taxon>
    </lineage>
</organism>
<dbReference type="EMBL" id="HBGZ01017871">
    <property type="protein sequence ID" value="CAD9608327.1"/>
    <property type="molecule type" value="Transcribed_RNA"/>
</dbReference>
<dbReference type="GO" id="GO:0008270">
    <property type="term" value="F:zinc ion binding"/>
    <property type="evidence" value="ECO:0007669"/>
    <property type="project" value="UniProtKB-KW"/>
</dbReference>
<dbReference type="Gene3D" id="1.10.472.170">
    <property type="match status" value="1"/>
</dbReference>